<gene>
    <name evidence="5 9" type="primary">recX</name>
    <name evidence="9" type="ORF">ERS852406_02872</name>
</gene>
<comment type="similarity">
    <text evidence="2 5">Belongs to the RecX family.</text>
</comment>
<evidence type="ECO:0000259" key="7">
    <source>
        <dbReference type="Pfam" id="PF21981"/>
    </source>
</evidence>
<evidence type="ECO:0000256" key="3">
    <source>
        <dbReference type="ARBA" id="ARBA00018111"/>
    </source>
</evidence>
<comment type="function">
    <text evidence="5">Modulates RecA activity.</text>
</comment>
<name>A0A174I567_9FIRM</name>
<dbReference type="Pfam" id="PF02631">
    <property type="entry name" value="RecX_HTH2"/>
    <property type="match status" value="1"/>
</dbReference>
<evidence type="ECO:0000256" key="1">
    <source>
        <dbReference type="ARBA" id="ARBA00004496"/>
    </source>
</evidence>
<feature type="domain" description="RecX first three-helical" evidence="8">
    <location>
        <begin position="59"/>
        <end position="96"/>
    </location>
</feature>
<dbReference type="Proteomes" id="UP000095706">
    <property type="component" value="Unassembled WGS sequence"/>
</dbReference>
<evidence type="ECO:0000256" key="2">
    <source>
        <dbReference type="ARBA" id="ARBA00009695"/>
    </source>
</evidence>
<dbReference type="GO" id="GO:0005737">
    <property type="term" value="C:cytoplasm"/>
    <property type="evidence" value="ECO:0007669"/>
    <property type="project" value="UniProtKB-SubCell"/>
</dbReference>
<protein>
    <recommendedName>
        <fullName evidence="3 5">Regulatory protein RecX</fullName>
    </recommendedName>
</protein>
<dbReference type="InterPro" id="IPR053926">
    <property type="entry name" value="RecX_HTH_1st"/>
</dbReference>
<dbReference type="InterPro" id="IPR053924">
    <property type="entry name" value="RecX_HTH_2nd"/>
</dbReference>
<dbReference type="PANTHER" id="PTHR33602">
    <property type="entry name" value="REGULATORY PROTEIN RECX FAMILY PROTEIN"/>
    <property type="match status" value="1"/>
</dbReference>
<evidence type="ECO:0000313" key="10">
    <source>
        <dbReference type="Proteomes" id="UP000095706"/>
    </source>
</evidence>
<comment type="subcellular location">
    <subcellularLocation>
        <location evidence="1 5">Cytoplasm</location>
    </subcellularLocation>
</comment>
<accession>A0A174I567</accession>
<feature type="domain" description="RecX third three-helical" evidence="7">
    <location>
        <begin position="152"/>
        <end position="197"/>
    </location>
</feature>
<proteinExistence type="inferred from homology"/>
<sequence length="208" mass="24127">MFVTEIRPLNKKKSRILFDDGEDLVLYNGEIRASRIREQEELPDEVYEKLAGEVLTKRAKHRAMYLLLGQMRTKKELEDKLRKDGYPERAIEEAVSYVESFHYIDDRAYVEQYLAGSGAKKGKKAVLYALAQKGVDRELVESVLEEQEDARDEYELAKSAAFAKLGTPHRLDEKEYRRAAGFLMRKGFGSSEIRRALEEYQDSTDEEF</sequence>
<dbReference type="InterPro" id="IPR053925">
    <property type="entry name" value="RecX_HTH_3rd"/>
</dbReference>
<dbReference type="RefSeq" id="WP_055228449.1">
    <property type="nucleotide sequence ID" value="NZ_CYYV01000016.1"/>
</dbReference>
<dbReference type="GO" id="GO:0006282">
    <property type="term" value="P:regulation of DNA repair"/>
    <property type="evidence" value="ECO:0007669"/>
    <property type="project" value="UniProtKB-UniRule"/>
</dbReference>
<dbReference type="Gene3D" id="1.10.10.10">
    <property type="entry name" value="Winged helix-like DNA-binding domain superfamily/Winged helix DNA-binding domain"/>
    <property type="match status" value="3"/>
</dbReference>
<reference evidence="9 10" key="1">
    <citation type="submission" date="2015-09" db="EMBL/GenBank/DDBJ databases">
        <authorList>
            <consortium name="Pathogen Informatics"/>
        </authorList>
    </citation>
    <scope>NUCLEOTIDE SEQUENCE [LARGE SCALE GENOMIC DNA]</scope>
    <source>
        <strain evidence="9 10">2789STDY5608849</strain>
    </source>
</reference>
<evidence type="ECO:0000259" key="8">
    <source>
        <dbReference type="Pfam" id="PF21982"/>
    </source>
</evidence>
<organism evidence="9 10">
    <name type="scientific">Fusicatenibacter saccharivorans</name>
    <dbReference type="NCBI Taxonomy" id="1150298"/>
    <lineage>
        <taxon>Bacteria</taxon>
        <taxon>Bacillati</taxon>
        <taxon>Bacillota</taxon>
        <taxon>Clostridia</taxon>
        <taxon>Lachnospirales</taxon>
        <taxon>Lachnospiraceae</taxon>
        <taxon>Fusicatenibacter</taxon>
    </lineage>
</organism>
<dbReference type="PANTHER" id="PTHR33602:SF1">
    <property type="entry name" value="REGULATORY PROTEIN RECX FAMILY PROTEIN"/>
    <property type="match status" value="1"/>
</dbReference>
<dbReference type="InterPro" id="IPR003783">
    <property type="entry name" value="Regulatory_RecX"/>
</dbReference>
<dbReference type="AlphaFoldDB" id="A0A174I567"/>
<keyword evidence="4 5" id="KW-0963">Cytoplasm</keyword>
<dbReference type="Pfam" id="PF21981">
    <property type="entry name" value="RecX_HTH3"/>
    <property type="match status" value="1"/>
</dbReference>
<dbReference type="Pfam" id="PF21982">
    <property type="entry name" value="RecX_HTH1"/>
    <property type="match status" value="1"/>
</dbReference>
<feature type="domain" description="RecX second three-helical" evidence="6">
    <location>
        <begin position="105"/>
        <end position="144"/>
    </location>
</feature>
<evidence type="ECO:0000313" key="9">
    <source>
        <dbReference type="EMBL" id="CUO80219.1"/>
    </source>
</evidence>
<dbReference type="HAMAP" id="MF_01114">
    <property type="entry name" value="RecX"/>
    <property type="match status" value="1"/>
</dbReference>
<evidence type="ECO:0000256" key="4">
    <source>
        <dbReference type="ARBA" id="ARBA00022490"/>
    </source>
</evidence>
<dbReference type="InterPro" id="IPR036388">
    <property type="entry name" value="WH-like_DNA-bd_sf"/>
</dbReference>
<evidence type="ECO:0000259" key="6">
    <source>
        <dbReference type="Pfam" id="PF02631"/>
    </source>
</evidence>
<evidence type="ECO:0000256" key="5">
    <source>
        <dbReference type="HAMAP-Rule" id="MF_01114"/>
    </source>
</evidence>
<dbReference type="EMBL" id="CYYV01000016">
    <property type="protein sequence ID" value="CUO80219.1"/>
    <property type="molecule type" value="Genomic_DNA"/>
</dbReference>